<dbReference type="InterPro" id="IPR051267">
    <property type="entry name" value="STEAP_metalloreductase"/>
</dbReference>
<organism evidence="3 4">
    <name type="scientific">Arthrobacter halodurans</name>
    <dbReference type="NCBI Taxonomy" id="516699"/>
    <lineage>
        <taxon>Bacteria</taxon>
        <taxon>Bacillati</taxon>
        <taxon>Actinomycetota</taxon>
        <taxon>Actinomycetes</taxon>
        <taxon>Micrococcales</taxon>
        <taxon>Micrococcaceae</taxon>
        <taxon>Arthrobacter</taxon>
    </lineage>
</organism>
<evidence type="ECO:0000256" key="1">
    <source>
        <dbReference type="ARBA" id="ARBA00023002"/>
    </source>
</evidence>
<keyword evidence="4" id="KW-1185">Reference proteome</keyword>
<sequence length="234" mass="24273">MRYAVLGTGDVGRTIGGKLAELGHDVVLGTRDPGATLARTPEDGSGFAAWLEDRAGVRLAAFADAAAHGEVVVNATRGGASLAALDAAGAANLRGKILVDVANPLDTSGGGIPVLDPVNTDSLGEAIQRRFPETRVVKTLNTMNCRIMVDPGRVPGDHHVFVSGNDDGAKTAVRELLFSFGWPGAAVIDLGDIGTARGPEMVLPLWIRLWGALGHADFNFHIQGARAADGRPAD</sequence>
<dbReference type="PANTHER" id="PTHR14239">
    <property type="entry name" value="DUDULIN-RELATED"/>
    <property type="match status" value="1"/>
</dbReference>
<evidence type="ECO:0000259" key="2">
    <source>
        <dbReference type="Pfam" id="PF03807"/>
    </source>
</evidence>
<dbReference type="InterPro" id="IPR028939">
    <property type="entry name" value="P5C_Rdtase_cat_N"/>
</dbReference>
<dbReference type="EMBL" id="JBHDLJ010000010">
    <property type="protein sequence ID" value="MFB0835437.1"/>
    <property type="molecule type" value="Genomic_DNA"/>
</dbReference>
<feature type="domain" description="Pyrroline-5-carboxylate reductase catalytic N-terminal" evidence="2">
    <location>
        <begin position="3"/>
        <end position="104"/>
    </location>
</feature>
<gene>
    <name evidence="3" type="ORF">ACETWP_12635</name>
</gene>
<keyword evidence="1" id="KW-0560">Oxidoreductase</keyword>
<reference evidence="3 4" key="1">
    <citation type="submission" date="2024-09" db="EMBL/GenBank/DDBJ databases">
        <authorList>
            <person name="Salinas-Garcia M.A."/>
            <person name="Prieme A."/>
        </authorList>
    </citation>
    <scope>NUCLEOTIDE SEQUENCE [LARGE SCALE GENOMIC DNA]</scope>
    <source>
        <strain evidence="3 4">DSM 21081</strain>
    </source>
</reference>
<protein>
    <submittedName>
        <fullName evidence="3">NADPH-dependent F420 reductase</fullName>
    </submittedName>
</protein>
<name>A0ABV4UP75_9MICC</name>
<accession>A0ABV4UP75</accession>
<dbReference type="Proteomes" id="UP001575652">
    <property type="component" value="Unassembled WGS sequence"/>
</dbReference>
<dbReference type="InterPro" id="IPR036291">
    <property type="entry name" value="NAD(P)-bd_dom_sf"/>
</dbReference>
<proteinExistence type="predicted"/>
<comment type="caution">
    <text evidence="3">The sequence shown here is derived from an EMBL/GenBank/DDBJ whole genome shotgun (WGS) entry which is preliminary data.</text>
</comment>
<dbReference type="Pfam" id="PF03807">
    <property type="entry name" value="F420_oxidored"/>
    <property type="match status" value="1"/>
</dbReference>
<evidence type="ECO:0000313" key="4">
    <source>
        <dbReference type="Proteomes" id="UP001575652"/>
    </source>
</evidence>
<evidence type="ECO:0000313" key="3">
    <source>
        <dbReference type="EMBL" id="MFB0835437.1"/>
    </source>
</evidence>
<dbReference type="SUPFAM" id="SSF51735">
    <property type="entry name" value="NAD(P)-binding Rossmann-fold domains"/>
    <property type="match status" value="1"/>
</dbReference>
<dbReference type="Gene3D" id="3.40.50.720">
    <property type="entry name" value="NAD(P)-binding Rossmann-like Domain"/>
    <property type="match status" value="1"/>
</dbReference>
<dbReference type="RefSeq" id="WP_373972607.1">
    <property type="nucleotide sequence ID" value="NZ_JBHDLJ010000010.1"/>
</dbReference>